<reference evidence="2 3" key="1">
    <citation type="submission" date="2023-03" db="EMBL/GenBank/DDBJ databases">
        <title>High recombination rates correlate with genetic variation in Cardiocondyla obscurior ants.</title>
        <authorList>
            <person name="Errbii M."/>
        </authorList>
    </citation>
    <scope>NUCLEOTIDE SEQUENCE [LARGE SCALE GENOMIC DNA]</scope>
    <source>
        <strain evidence="2">Alpha-2009</strain>
        <tissue evidence="2">Whole body</tissue>
    </source>
</reference>
<dbReference type="EMBL" id="JADYXP020000024">
    <property type="protein sequence ID" value="KAL0101521.1"/>
    <property type="molecule type" value="Genomic_DNA"/>
</dbReference>
<feature type="compositionally biased region" description="Basic and acidic residues" evidence="1">
    <location>
        <begin position="89"/>
        <end position="100"/>
    </location>
</feature>
<sequence length="161" mass="18231">MRSTRGRRLFRIKLLTTTLCTSSRYTALRNVRLLKPNIAGVSAYTYAHGTCIHSRFRLPRRVTSCRRRSCTSLCARAYVWLHVSRVHRSTERKTRGDGRDAATLGGRPEGGKRGRPRESRVRKIYYDLLADPGRSVCHPCPLPLKSGVTRKGTFDSVNDAN</sequence>
<evidence type="ECO:0000313" key="2">
    <source>
        <dbReference type="EMBL" id="KAL0101521.1"/>
    </source>
</evidence>
<accession>A0AAW2EGY7</accession>
<dbReference type="AlphaFoldDB" id="A0AAW2EGY7"/>
<name>A0AAW2EGY7_9HYME</name>
<proteinExistence type="predicted"/>
<comment type="caution">
    <text evidence="2">The sequence shown here is derived from an EMBL/GenBank/DDBJ whole genome shotgun (WGS) entry which is preliminary data.</text>
</comment>
<feature type="region of interest" description="Disordered" evidence="1">
    <location>
        <begin position="89"/>
        <end position="117"/>
    </location>
</feature>
<evidence type="ECO:0000313" key="3">
    <source>
        <dbReference type="Proteomes" id="UP001430953"/>
    </source>
</evidence>
<keyword evidence="3" id="KW-1185">Reference proteome</keyword>
<dbReference type="Proteomes" id="UP001430953">
    <property type="component" value="Unassembled WGS sequence"/>
</dbReference>
<gene>
    <name evidence="2" type="ORF">PUN28_018976</name>
</gene>
<evidence type="ECO:0000256" key="1">
    <source>
        <dbReference type="SAM" id="MobiDB-lite"/>
    </source>
</evidence>
<evidence type="ECO:0008006" key="4">
    <source>
        <dbReference type="Google" id="ProtNLM"/>
    </source>
</evidence>
<protein>
    <recommendedName>
        <fullName evidence="4">C2H2-type domain-containing protein</fullName>
    </recommendedName>
</protein>
<organism evidence="2 3">
    <name type="scientific">Cardiocondyla obscurior</name>
    <dbReference type="NCBI Taxonomy" id="286306"/>
    <lineage>
        <taxon>Eukaryota</taxon>
        <taxon>Metazoa</taxon>
        <taxon>Ecdysozoa</taxon>
        <taxon>Arthropoda</taxon>
        <taxon>Hexapoda</taxon>
        <taxon>Insecta</taxon>
        <taxon>Pterygota</taxon>
        <taxon>Neoptera</taxon>
        <taxon>Endopterygota</taxon>
        <taxon>Hymenoptera</taxon>
        <taxon>Apocrita</taxon>
        <taxon>Aculeata</taxon>
        <taxon>Formicoidea</taxon>
        <taxon>Formicidae</taxon>
        <taxon>Myrmicinae</taxon>
        <taxon>Cardiocondyla</taxon>
    </lineage>
</organism>